<dbReference type="Proteomes" id="UP000605676">
    <property type="component" value="Unassembled WGS sequence"/>
</dbReference>
<evidence type="ECO:0000313" key="2">
    <source>
        <dbReference type="EMBL" id="MBK3519310.1"/>
    </source>
</evidence>
<keyword evidence="1" id="KW-0812">Transmembrane</keyword>
<accession>A0ABS1HNP1</accession>
<keyword evidence="1" id="KW-0472">Membrane</keyword>
<organism evidence="2 3">
    <name type="scientific">Carboxylicivirga marina</name>
    <dbReference type="NCBI Taxonomy" id="2800988"/>
    <lineage>
        <taxon>Bacteria</taxon>
        <taxon>Pseudomonadati</taxon>
        <taxon>Bacteroidota</taxon>
        <taxon>Bacteroidia</taxon>
        <taxon>Marinilabiliales</taxon>
        <taxon>Marinilabiliaceae</taxon>
        <taxon>Carboxylicivirga</taxon>
    </lineage>
</organism>
<proteinExistence type="predicted"/>
<protein>
    <submittedName>
        <fullName evidence="2">Uncharacterized protein</fullName>
    </submittedName>
</protein>
<keyword evidence="3" id="KW-1185">Reference proteome</keyword>
<name>A0ABS1HNP1_9BACT</name>
<sequence>MYNYESKEERRKFRIRTVIISALLILNVTAIYLYYYVLIFNDVVPGKVYGESTFNGGRYEIYTLKYYYQHKGISYFDKIDYVMGQDLNLGDSIDLRVLRPYPKKHIVNKVYRDNSISHQYDCDDGFIIRYNAFIEELEDYSPGSTETLTTPNDNRIKLQPNTDVSIKSTVVQTIDNIRFNRGSIIDYYILKIKGASLELYSVYHYMNDFSTDAMPSKVIYHELCKKLPELNIQVSALQLDNPKKERLLDKNW</sequence>
<reference evidence="2 3" key="1">
    <citation type="submission" date="2021-01" db="EMBL/GenBank/DDBJ databases">
        <title>Carboxyliciviraga sp.nov., isolated from coastal sediments.</title>
        <authorList>
            <person name="Lu D."/>
            <person name="Zhang T."/>
        </authorList>
    </citation>
    <scope>NUCLEOTIDE SEQUENCE [LARGE SCALE GENOMIC DNA]</scope>
    <source>
        <strain evidence="2 3">N1Y132</strain>
    </source>
</reference>
<keyword evidence="1" id="KW-1133">Transmembrane helix</keyword>
<evidence type="ECO:0000256" key="1">
    <source>
        <dbReference type="SAM" id="Phobius"/>
    </source>
</evidence>
<dbReference type="RefSeq" id="WP_200466530.1">
    <property type="nucleotide sequence ID" value="NZ_JAENRR010000061.1"/>
</dbReference>
<gene>
    <name evidence="2" type="ORF">JIV24_18320</name>
</gene>
<comment type="caution">
    <text evidence="2">The sequence shown here is derived from an EMBL/GenBank/DDBJ whole genome shotgun (WGS) entry which is preliminary data.</text>
</comment>
<evidence type="ECO:0000313" key="3">
    <source>
        <dbReference type="Proteomes" id="UP000605676"/>
    </source>
</evidence>
<feature type="transmembrane region" description="Helical" evidence="1">
    <location>
        <begin position="17"/>
        <end position="37"/>
    </location>
</feature>
<dbReference type="EMBL" id="JAENRR010000061">
    <property type="protein sequence ID" value="MBK3519310.1"/>
    <property type="molecule type" value="Genomic_DNA"/>
</dbReference>